<dbReference type="AlphaFoldDB" id="A0A4Y2LX48"/>
<dbReference type="OrthoDB" id="6436874at2759"/>
<dbReference type="EMBL" id="BGPR01006438">
    <property type="protein sequence ID" value="GBN19029.1"/>
    <property type="molecule type" value="Genomic_DNA"/>
</dbReference>
<comment type="caution">
    <text evidence="1">The sequence shown here is derived from an EMBL/GenBank/DDBJ whole genome shotgun (WGS) entry which is preliminary data.</text>
</comment>
<protein>
    <submittedName>
        <fullName evidence="1">Uncharacterized protein</fullName>
    </submittedName>
</protein>
<gene>
    <name evidence="1" type="ORF">AVEN_104264_1</name>
</gene>
<reference evidence="1 2" key="1">
    <citation type="journal article" date="2019" name="Sci. Rep.">
        <title>Orb-weaving spider Araneus ventricosus genome elucidates the spidroin gene catalogue.</title>
        <authorList>
            <person name="Kono N."/>
            <person name="Nakamura H."/>
            <person name="Ohtoshi R."/>
            <person name="Moran D.A.P."/>
            <person name="Shinohara A."/>
            <person name="Yoshida Y."/>
            <person name="Fujiwara M."/>
            <person name="Mori M."/>
            <person name="Tomita M."/>
            <person name="Arakawa K."/>
        </authorList>
    </citation>
    <scope>NUCLEOTIDE SEQUENCE [LARGE SCALE GENOMIC DNA]</scope>
</reference>
<dbReference type="Proteomes" id="UP000499080">
    <property type="component" value="Unassembled WGS sequence"/>
</dbReference>
<proteinExistence type="predicted"/>
<organism evidence="1 2">
    <name type="scientific">Araneus ventricosus</name>
    <name type="common">Orbweaver spider</name>
    <name type="synonym">Epeira ventricosa</name>
    <dbReference type="NCBI Taxonomy" id="182803"/>
    <lineage>
        <taxon>Eukaryota</taxon>
        <taxon>Metazoa</taxon>
        <taxon>Ecdysozoa</taxon>
        <taxon>Arthropoda</taxon>
        <taxon>Chelicerata</taxon>
        <taxon>Arachnida</taxon>
        <taxon>Araneae</taxon>
        <taxon>Araneomorphae</taxon>
        <taxon>Entelegynae</taxon>
        <taxon>Araneoidea</taxon>
        <taxon>Araneidae</taxon>
        <taxon>Araneus</taxon>
    </lineage>
</organism>
<accession>A0A4Y2LX48</accession>
<evidence type="ECO:0000313" key="2">
    <source>
        <dbReference type="Proteomes" id="UP000499080"/>
    </source>
</evidence>
<sequence length="107" mass="12486">MLNSKEESTPVDPGMKYMTESKDNMLNTEGAFRYRQGGLLYSADGTRPDMAFATTYMSQFNNCPRGEHWCTTHTSVRYADQRDQTNLPKDMEESRNVLRFRFGRRQN</sequence>
<name>A0A4Y2LX48_ARAVE</name>
<evidence type="ECO:0000313" key="1">
    <source>
        <dbReference type="EMBL" id="GBN19029.1"/>
    </source>
</evidence>
<keyword evidence="2" id="KW-1185">Reference proteome</keyword>